<dbReference type="EMBL" id="BNJQ01000009">
    <property type="protein sequence ID" value="GHP05231.1"/>
    <property type="molecule type" value="Genomic_DNA"/>
</dbReference>
<keyword evidence="3" id="KW-1185">Reference proteome</keyword>
<protein>
    <submittedName>
        <fullName evidence="2">Uncharacterized protein</fullName>
    </submittedName>
</protein>
<dbReference type="Proteomes" id="UP000660262">
    <property type="component" value="Unassembled WGS sequence"/>
</dbReference>
<feature type="region of interest" description="Disordered" evidence="1">
    <location>
        <begin position="1"/>
        <end position="74"/>
    </location>
</feature>
<evidence type="ECO:0000313" key="3">
    <source>
        <dbReference type="Proteomes" id="UP000660262"/>
    </source>
</evidence>
<feature type="compositionally biased region" description="Gly residues" evidence="1">
    <location>
        <begin position="133"/>
        <end position="142"/>
    </location>
</feature>
<evidence type="ECO:0000256" key="1">
    <source>
        <dbReference type="SAM" id="MobiDB-lite"/>
    </source>
</evidence>
<evidence type="ECO:0000313" key="2">
    <source>
        <dbReference type="EMBL" id="GHP05231.1"/>
    </source>
</evidence>
<feature type="compositionally biased region" description="Basic and acidic residues" evidence="1">
    <location>
        <begin position="112"/>
        <end position="123"/>
    </location>
</feature>
<feature type="compositionally biased region" description="Low complexity" evidence="1">
    <location>
        <begin position="1"/>
        <end position="12"/>
    </location>
</feature>
<dbReference type="AlphaFoldDB" id="A0A830HHX7"/>
<feature type="compositionally biased region" description="Basic residues" evidence="1">
    <location>
        <begin position="35"/>
        <end position="50"/>
    </location>
</feature>
<reference evidence="2" key="1">
    <citation type="submission" date="2020-10" db="EMBL/GenBank/DDBJ databases">
        <title>Unveiling of a novel bifunctional photoreceptor, Dualchrome1, isolated from a cosmopolitan green alga.</title>
        <authorList>
            <person name="Suzuki S."/>
            <person name="Kawachi M."/>
        </authorList>
    </citation>
    <scope>NUCLEOTIDE SEQUENCE</scope>
    <source>
        <strain evidence="2">NIES 2893</strain>
    </source>
</reference>
<organism evidence="2 3">
    <name type="scientific">Pycnococcus provasolii</name>
    <dbReference type="NCBI Taxonomy" id="41880"/>
    <lineage>
        <taxon>Eukaryota</taxon>
        <taxon>Viridiplantae</taxon>
        <taxon>Chlorophyta</taxon>
        <taxon>Pseudoscourfieldiophyceae</taxon>
        <taxon>Pseudoscourfieldiales</taxon>
        <taxon>Pycnococcaceae</taxon>
        <taxon>Pycnococcus</taxon>
    </lineage>
</organism>
<name>A0A830HHX7_9CHLO</name>
<feature type="compositionally biased region" description="Basic and acidic residues" evidence="1">
    <location>
        <begin position="145"/>
        <end position="155"/>
    </location>
</feature>
<comment type="caution">
    <text evidence="2">The sequence shown here is derived from an EMBL/GenBank/DDBJ whole genome shotgun (WGS) entry which is preliminary data.</text>
</comment>
<proteinExistence type="predicted"/>
<sequence length="155" mass="16871">MMSITSTSQITSFRKVNAPPRRMGAVLAMQGGAKSSKKNASKPNSKRTPRPLKAAVAAPPTPLETSSSTKTAEEQLVEQLDGACARSLRLLEMESLDTAISAQARMWSRRRNRDDNADSRELEPFETVCKNSGPGGPRGGWGRAAHYDAKDIWMP</sequence>
<gene>
    <name evidence="2" type="ORF">PPROV_000398300</name>
</gene>
<feature type="region of interest" description="Disordered" evidence="1">
    <location>
        <begin position="109"/>
        <end position="155"/>
    </location>
</feature>
<accession>A0A830HHX7</accession>